<evidence type="ECO:0000313" key="3">
    <source>
        <dbReference type="Proteomes" id="UP000265703"/>
    </source>
</evidence>
<keyword evidence="1" id="KW-1133">Transmembrane helix</keyword>
<name>A0A397TH59_9GLOM</name>
<evidence type="ECO:0000313" key="2">
    <source>
        <dbReference type="EMBL" id="RIA94214.1"/>
    </source>
</evidence>
<evidence type="ECO:0000256" key="1">
    <source>
        <dbReference type="SAM" id="Phobius"/>
    </source>
</evidence>
<feature type="transmembrane region" description="Helical" evidence="1">
    <location>
        <begin position="36"/>
        <end position="58"/>
    </location>
</feature>
<sequence length="310" mass="35611">MTIHLTDKKLFAIVLYSTFVNNEILTSIRDIWMNPWVTGITGAFAIKLVGTGIAPIILTLIMNVLGFGVEGVAAEVFFSWFMSLYEMVGNRSLPSFLRFVATAGLETFSTSISSGVGAIIGVLISAIGGPKLETYFSEMDLNSPEKQMLENMLQIKEESYQDNTNMIIFTLMPALLYNDTMLKCFVETFMTCSSFVESKLFRFDFKENDLPKLKSEEEKVNHTVYNLLINDYKESNIKYNYHNDYLIGYDLNLNDYDSSNNMIINLLVEIWKIINGNIVMETEFEKIRKQIDKEIHKFLDFLHDHIHIKK</sequence>
<comment type="caution">
    <text evidence="2">The sequence shown here is derived from an EMBL/GenBank/DDBJ whole genome shotgun (WGS) entry which is preliminary data.</text>
</comment>
<keyword evidence="1" id="KW-0812">Transmembrane</keyword>
<dbReference type="EMBL" id="QKYT01000087">
    <property type="protein sequence ID" value="RIA94214.1"/>
    <property type="molecule type" value="Genomic_DNA"/>
</dbReference>
<dbReference type="Proteomes" id="UP000265703">
    <property type="component" value="Unassembled WGS sequence"/>
</dbReference>
<protein>
    <submittedName>
        <fullName evidence="2">Uncharacterized protein</fullName>
    </submittedName>
</protein>
<feature type="transmembrane region" description="Helical" evidence="1">
    <location>
        <begin position="65"/>
        <end position="88"/>
    </location>
</feature>
<keyword evidence="1" id="KW-0472">Membrane</keyword>
<accession>A0A397TH59</accession>
<proteinExistence type="predicted"/>
<dbReference type="Gene3D" id="6.10.110.10">
    <property type="match status" value="1"/>
</dbReference>
<feature type="transmembrane region" description="Helical" evidence="1">
    <location>
        <begin position="108"/>
        <end position="129"/>
    </location>
</feature>
<organism evidence="2 3">
    <name type="scientific">Glomus cerebriforme</name>
    <dbReference type="NCBI Taxonomy" id="658196"/>
    <lineage>
        <taxon>Eukaryota</taxon>
        <taxon>Fungi</taxon>
        <taxon>Fungi incertae sedis</taxon>
        <taxon>Mucoromycota</taxon>
        <taxon>Glomeromycotina</taxon>
        <taxon>Glomeromycetes</taxon>
        <taxon>Glomerales</taxon>
        <taxon>Glomeraceae</taxon>
        <taxon>Glomus</taxon>
    </lineage>
</organism>
<dbReference type="AlphaFoldDB" id="A0A397TH59"/>
<keyword evidence="3" id="KW-1185">Reference proteome</keyword>
<dbReference type="InterPro" id="IPR038213">
    <property type="entry name" value="IFI6/IFI27-like_sf"/>
</dbReference>
<dbReference type="OrthoDB" id="440424at2759"/>
<gene>
    <name evidence="2" type="ORF">C1645_734971</name>
</gene>
<reference evidence="2 3" key="1">
    <citation type="submission" date="2018-06" db="EMBL/GenBank/DDBJ databases">
        <title>Comparative genomics reveals the genomic features of Rhizophagus irregularis, R. cerebriforme, R. diaphanum and Gigaspora rosea, and their symbiotic lifestyle signature.</title>
        <authorList>
            <person name="Morin E."/>
            <person name="San Clemente H."/>
            <person name="Chen E.C.H."/>
            <person name="De La Providencia I."/>
            <person name="Hainaut M."/>
            <person name="Kuo A."/>
            <person name="Kohler A."/>
            <person name="Murat C."/>
            <person name="Tang N."/>
            <person name="Roy S."/>
            <person name="Loubradou J."/>
            <person name="Henrissat B."/>
            <person name="Grigoriev I.V."/>
            <person name="Corradi N."/>
            <person name="Roux C."/>
            <person name="Martin F.M."/>
        </authorList>
    </citation>
    <scope>NUCLEOTIDE SEQUENCE [LARGE SCALE GENOMIC DNA]</scope>
    <source>
        <strain evidence="2 3">DAOM 227022</strain>
    </source>
</reference>